<sequence>MNIAKSIGYYMPRLDCSWRTFSEWLSLLPYELAAWYFDFGTCPPPLISYPPPRPDQVNLDWPQNAEAQEALEALRDNFYRFSVGGLMRLGRAISHGFVPGIDWDDSILSFRLGFLGSAIQDFEGKTENAFTRYWRDHWREIDLEWILFEIRAKL</sequence>
<comment type="caution">
    <text evidence="1">The sequence shown here is derived from an EMBL/GenBank/DDBJ whole genome shotgun (WGS) entry which is preliminary data.</text>
</comment>
<protein>
    <submittedName>
        <fullName evidence="1">Uncharacterized protein</fullName>
    </submittedName>
</protein>
<name>A0A1F5WP49_9BACT</name>
<evidence type="ECO:0000313" key="2">
    <source>
        <dbReference type="Proteomes" id="UP000177723"/>
    </source>
</evidence>
<dbReference type="EMBL" id="MFHT01000019">
    <property type="protein sequence ID" value="OGF77410.1"/>
    <property type="molecule type" value="Genomic_DNA"/>
</dbReference>
<gene>
    <name evidence="1" type="ORF">A3F23_03735</name>
</gene>
<reference evidence="1 2" key="1">
    <citation type="journal article" date="2016" name="Nat. Commun.">
        <title>Thousands of microbial genomes shed light on interconnected biogeochemical processes in an aquifer system.</title>
        <authorList>
            <person name="Anantharaman K."/>
            <person name="Brown C.T."/>
            <person name="Hug L.A."/>
            <person name="Sharon I."/>
            <person name="Castelle C.J."/>
            <person name="Probst A.J."/>
            <person name="Thomas B.C."/>
            <person name="Singh A."/>
            <person name="Wilkins M.J."/>
            <person name="Karaoz U."/>
            <person name="Brodie E.L."/>
            <person name="Williams K.H."/>
            <person name="Hubbard S.S."/>
            <person name="Banfield J.F."/>
        </authorList>
    </citation>
    <scope>NUCLEOTIDE SEQUENCE [LARGE SCALE GENOMIC DNA]</scope>
</reference>
<evidence type="ECO:0000313" key="1">
    <source>
        <dbReference type="EMBL" id="OGF77410.1"/>
    </source>
</evidence>
<dbReference type="AlphaFoldDB" id="A0A1F5WP49"/>
<proteinExistence type="predicted"/>
<organism evidence="1 2">
    <name type="scientific">Candidatus Giovannonibacteria bacterium RIFCSPHIGHO2_12_FULL_43_15</name>
    <dbReference type="NCBI Taxonomy" id="1798341"/>
    <lineage>
        <taxon>Bacteria</taxon>
        <taxon>Candidatus Giovannoniibacteriota</taxon>
    </lineage>
</organism>
<accession>A0A1F5WP49</accession>
<dbReference type="Proteomes" id="UP000177723">
    <property type="component" value="Unassembled WGS sequence"/>
</dbReference>